<comment type="caution">
    <text evidence="1">The sequence shown here is derived from an EMBL/GenBank/DDBJ whole genome shotgun (WGS) entry which is preliminary data.</text>
</comment>
<name>A0A9J5YWP5_SOLCO</name>
<dbReference type="PANTHER" id="PTHR23227:SF67">
    <property type="entry name" value="CRANIOFACIAL DEVELOPMENT PROTEIN 2-LIKE"/>
    <property type="match status" value="1"/>
</dbReference>
<organism evidence="1 2">
    <name type="scientific">Solanum commersonii</name>
    <name type="common">Commerson's wild potato</name>
    <name type="synonym">Commerson's nightshade</name>
    <dbReference type="NCBI Taxonomy" id="4109"/>
    <lineage>
        <taxon>Eukaryota</taxon>
        <taxon>Viridiplantae</taxon>
        <taxon>Streptophyta</taxon>
        <taxon>Embryophyta</taxon>
        <taxon>Tracheophyta</taxon>
        <taxon>Spermatophyta</taxon>
        <taxon>Magnoliopsida</taxon>
        <taxon>eudicotyledons</taxon>
        <taxon>Gunneridae</taxon>
        <taxon>Pentapetalae</taxon>
        <taxon>asterids</taxon>
        <taxon>lamiids</taxon>
        <taxon>Solanales</taxon>
        <taxon>Solanaceae</taxon>
        <taxon>Solanoideae</taxon>
        <taxon>Solaneae</taxon>
        <taxon>Solanum</taxon>
    </lineage>
</organism>
<dbReference type="Proteomes" id="UP000824120">
    <property type="component" value="Chromosome 5"/>
</dbReference>
<gene>
    <name evidence="1" type="ORF">H5410_026639</name>
</gene>
<dbReference type="EMBL" id="JACXVP010000005">
    <property type="protein sequence ID" value="KAG5605147.1"/>
    <property type="molecule type" value="Genomic_DNA"/>
</dbReference>
<reference evidence="1 2" key="1">
    <citation type="submission" date="2020-09" db="EMBL/GenBank/DDBJ databases">
        <title>De no assembly of potato wild relative species, Solanum commersonii.</title>
        <authorList>
            <person name="Cho K."/>
        </authorList>
    </citation>
    <scope>NUCLEOTIDE SEQUENCE [LARGE SCALE GENOMIC DNA]</scope>
    <source>
        <strain evidence="1">LZ3.2</strain>
        <tissue evidence="1">Leaf</tissue>
    </source>
</reference>
<accession>A0A9J5YWP5</accession>
<protein>
    <submittedName>
        <fullName evidence="1">Uncharacterized protein</fullName>
    </submittedName>
</protein>
<dbReference type="AlphaFoldDB" id="A0A9J5YWP5"/>
<proteinExistence type="predicted"/>
<dbReference type="PANTHER" id="PTHR23227">
    <property type="entry name" value="BUCENTAUR RELATED"/>
    <property type="match status" value="1"/>
</dbReference>
<evidence type="ECO:0000313" key="2">
    <source>
        <dbReference type="Proteomes" id="UP000824120"/>
    </source>
</evidence>
<evidence type="ECO:0000313" key="1">
    <source>
        <dbReference type="EMBL" id="KAG5605147.1"/>
    </source>
</evidence>
<sequence>MKSIKLVKILKKSKINIAYIQETRWVGSKAWDVDGFKLGYSRSLRTKDRRLLEIKLVIGGLILNVVSAYAPHSVLDKERFQYTHWASPSGFDDVHEGIGFGARNCGRTSLMDFARAFELVDHLLTFCSALTKSHIDYLVMRKGDRGIFMDCEVILGIHRGRGLIISLSHEIWEKLMMMAAWRSSGEAETMLDNIASCNREKVREVLGVSKGNIGRHRRQVREGLRLDLDQVKCIKDEKGKVLMEEILIKKRWLAYFHKLLNKEEDIFIVLGELENSERHWVFGYCRHIKVEEVKCDIRRMTKGKATVPYDVPIEFWKNVDRKESFCTPEREFDHRSHPSCEEADEKIYNKKRRGTYIWCLLTLKLPMIKYRDKSCGDVLREEELNKGKNDGRKLRALSCGDRVTQGVNS</sequence>
<dbReference type="InterPro" id="IPR027124">
    <property type="entry name" value="Swc5/CFDP1/2"/>
</dbReference>
<keyword evidence="2" id="KW-1185">Reference proteome</keyword>
<dbReference type="OrthoDB" id="1683859at2759"/>